<evidence type="ECO:0008006" key="4">
    <source>
        <dbReference type="Google" id="ProtNLM"/>
    </source>
</evidence>
<evidence type="ECO:0000256" key="1">
    <source>
        <dbReference type="SAM" id="Phobius"/>
    </source>
</evidence>
<dbReference type="Proteomes" id="UP001215231">
    <property type="component" value="Chromosome"/>
</dbReference>
<dbReference type="EMBL" id="CP059693">
    <property type="protein sequence ID" value="WDE10960.1"/>
    <property type="molecule type" value="Genomic_DNA"/>
</dbReference>
<keyword evidence="1" id="KW-0472">Membrane</keyword>
<keyword evidence="1" id="KW-0812">Transmembrane</keyword>
<evidence type="ECO:0000313" key="3">
    <source>
        <dbReference type="Proteomes" id="UP001215231"/>
    </source>
</evidence>
<dbReference type="InterPro" id="IPR007813">
    <property type="entry name" value="PilN"/>
</dbReference>
<keyword evidence="1" id="KW-1133">Transmembrane helix</keyword>
<reference evidence="2 3" key="1">
    <citation type="journal article" date="2022" name="Mar. Drugs">
        <title>Bioassay-Guided Fractionation Leads to the Detection of Cholic Acid Generated by the Rare Thalassomonas sp.</title>
        <authorList>
            <person name="Pheiffer F."/>
            <person name="Schneider Y.K."/>
            <person name="Hansen E.H."/>
            <person name="Andersen J.H."/>
            <person name="Isaksson J."/>
            <person name="Busche T."/>
            <person name="R C."/>
            <person name="Kalinowski J."/>
            <person name="Zyl L.V."/>
            <person name="Trindade M."/>
        </authorList>
    </citation>
    <scope>NUCLEOTIDE SEQUENCE [LARGE SCALE GENOMIC DNA]</scope>
    <source>
        <strain evidence="2 3">A5K-61T</strain>
    </source>
</reference>
<accession>A0ABY7VDA4</accession>
<keyword evidence="3" id="KW-1185">Reference proteome</keyword>
<protein>
    <recommendedName>
        <fullName evidence="4">MSHA biogenesis protein MshI</fullName>
    </recommendedName>
</protein>
<sequence length="223" mass="24390">MEMKTGINLLQPELLPPTALVTLNRVLVLWLAILLLMLAWWYSSDHNLIQVKAEVGQLNAEKNKKTKLLEKLEQDITGHKPDALLLARLDTMKLIVANKKALHGQLTDVSGSYVTGFAGAMTELAKFHSADISLEHISIAGKQISFEGLTRSARAVPLWLANFEQSSVLSGQVFSDFSLAQDLEQEQHLRFKVSTSGTMAAQGDGKPADGVKKASLLSLMGQK</sequence>
<organism evidence="2 3">
    <name type="scientific">Thalassomonas haliotis</name>
    <dbReference type="NCBI Taxonomy" id="485448"/>
    <lineage>
        <taxon>Bacteria</taxon>
        <taxon>Pseudomonadati</taxon>
        <taxon>Pseudomonadota</taxon>
        <taxon>Gammaproteobacteria</taxon>
        <taxon>Alteromonadales</taxon>
        <taxon>Colwelliaceae</taxon>
        <taxon>Thalassomonas</taxon>
    </lineage>
</organism>
<dbReference type="Pfam" id="PF05137">
    <property type="entry name" value="PilN"/>
    <property type="match status" value="1"/>
</dbReference>
<proteinExistence type="predicted"/>
<dbReference type="RefSeq" id="WP_274051027.1">
    <property type="nucleotide sequence ID" value="NZ_CP059693.1"/>
</dbReference>
<name>A0ABY7VDA4_9GAMM</name>
<feature type="transmembrane region" description="Helical" evidence="1">
    <location>
        <begin position="20"/>
        <end position="42"/>
    </location>
</feature>
<gene>
    <name evidence="2" type="ORF">H3N35_22380</name>
</gene>
<evidence type="ECO:0000313" key="2">
    <source>
        <dbReference type="EMBL" id="WDE10960.1"/>
    </source>
</evidence>